<proteinExistence type="predicted"/>
<dbReference type="RefSeq" id="WP_012436119.1">
    <property type="nucleotide sequence ID" value="NZ_CATWDO010000003.1"/>
</dbReference>
<sequence>MGIYDGNSNMPKAAFPLTGNEQLPASTGLANGLKPQDETISPIQLSVFGTPAVALTDGANIAIDASQSKLYTVTLAGNRTLSNPTNLQAGQRWDIIVTQDGTGNRTLAYGAAYKKVGGAVTLSTAAGAIDILHCWTDGTTVYVTIDKAFT</sequence>
<keyword evidence="2" id="KW-1185">Reference proteome</keyword>
<organism evidence="1 2">
    <name type="scientific">Ralstonia thomasii</name>
    <dbReference type="NCBI Taxonomy" id="3058596"/>
    <lineage>
        <taxon>Bacteria</taxon>
        <taxon>Pseudomonadati</taxon>
        <taxon>Pseudomonadota</taxon>
        <taxon>Betaproteobacteria</taxon>
        <taxon>Burkholderiales</taxon>
        <taxon>Burkholderiaceae</taxon>
        <taxon>Ralstonia</taxon>
    </lineage>
</organism>
<protein>
    <recommendedName>
        <fullName evidence="3">Bacteriophage protein</fullName>
    </recommendedName>
</protein>
<comment type="caution">
    <text evidence="1">The sequence shown here is derived from an EMBL/GenBank/DDBJ whole genome shotgun (WGS) entry which is preliminary data.</text>
</comment>
<dbReference type="Proteomes" id="UP001189773">
    <property type="component" value="Unassembled WGS sequence"/>
</dbReference>
<reference evidence="1 2" key="1">
    <citation type="submission" date="2023-07" db="EMBL/GenBank/DDBJ databases">
        <authorList>
            <person name="Peeters C."/>
        </authorList>
    </citation>
    <scope>NUCLEOTIDE SEQUENCE [LARGE SCALE GENOMIC DNA]</scope>
    <source>
        <strain evidence="1 2">LMG 18095</strain>
    </source>
</reference>
<evidence type="ECO:0000313" key="2">
    <source>
        <dbReference type="Proteomes" id="UP001189773"/>
    </source>
</evidence>
<evidence type="ECO:0000313" key="1">
    <source>
        <dbReference type="EMBL" id="CAJ0806321.1"/>
    </source>
</evidence>
<gene>
    <name evidence="1" type="ORF">LMG18095_04421</name>
</gene>
<dbReference type="EMBL" id="CATZAR010000021">
    <property type="protein sequence ID" value="CAJ0806321.1"/>
    <property type="molecule type" value="Genomic_DNA"/>
</dbReference>
<accession>A0ABN9JEV8</accession>
<evidence type="ECO:0008006" key="3">
    <source>
        <dbReference type="Google" id="ProtNLM"/>
    </source>
</evidence>
<name>A0ABN9JEV8_9RALS</name>